<dbReference type="Pfam" id="PF00085">
    <property type="entry name" value="Thioredoxin"/>
    <property type="match status" value="1"/>
</dbReference>
<accession>A0ABV7WN90</accession>
<keyword evidence="3" id="KW-0249">Electron transport</keyword>
<dbReference type="RefSeq" id="WP_290281131.1">
    <property type="nucleotide sequence ID" value="NZ_JAUFQI010000001.1"/>
</dbReference>
<sequence>MQSHVVDVTQENFQHIMFEESKQRLVLLDFWADWCAPCKALGPILEKLAAEYDGQLLLAKVNADEQQAITANFGVQSLPTVALIKDGQPVDAFQGAEPESVIREKIAPFLPSEWQLKAQAAQQLMEQQDFQKALPLLLEAYTLSEEVFEVAILIAECYVSLKRWSEAEAVLSEASLEQKLHPSYEPIMAKIELMKEAADTPELRELQAKLETDPENTELKYELGVQYSQVERVEEALELLLDVLKADINYLDGGAKKIFLDVISGLPAGDALAARYQRKLFTLLY</sequence>
<name>A0ABV7WN90_9GAMM</name>
<evidence type="ECO:0000256" key="3">
    <source>
        <dbReference type="ARBA" id="ARBA00022982"/>
    </source>
</evidence>
<dbReference type="Proteomes" id="UP001595710">
    <property type="component" value="Unassembled WGS sequence"/>
</dbReference>
<dbReference type="InterPro" id="IPR036249">
    <property type="entry name" value="Thioredoxin-like_sf"/>
</dbReference>
<evidence type="ECO:0000313" key="9">
    <source>
        <dbReference type="Proteomes" id="UP001595710"/>
    </source>
</evidence>
<protein>
    <recommendedName>
        <fullName evidence="6">Thioredoxin</fullName>
    </recommendedName>
</protein>
<dbReference type="Gene3D" id="3.40.30.10">
    <property type="entry name" value="Glutaredoxin"/>
    <property type="match status" value="1"/>
</dbReference>
<dbReference type="Pfam" id="PF14559">
    <property type="entry name" value="TPR_19"/>
    <property type="match status" value="1"/>
</dbReference>
<keyword evidence="4" id="KW-1015">Disulfide bond</keyword>
<dbReference type="EMBL" id="JBHRYN010000006">
    <property type="protein sequence ID" value="MFC3700671.1"/>
    <property type="molecule type" value="Genomic_DNA"/>
</dbReference>
<evidence type="ECO:0000256" key="6">
    <source>
        <dbReference type="NCBIfam" id="TIGR01068"/>
    </source>
</evidence>
<evidence type="ECO:0000256" key="4">
    <source>
        <dbReference type="ARBA" id="ARBA00023157"/>
    </source>
</evidence>
<dbReference type="PROSITE" id="PS00194">
    <property type="entry name" value="THIOREDOXIN_1"/>
    <property type="match status" value="1"/>
</dbReference>
<evidence type="ECO:0000313" key="8">
    <source>
        <dbReference type="EMBL" id="MFC3700671.1"/>
    </source>
</evidence>
<comment type="caution">
    <text evidence="8">The sequence shown here is derived from an EMBL/GenBank/DDBJ whole genome shotgun (WGS) entry which is preliminary data.</text>
</comment>
<reference evidence="9" key="1">
    <citation type="journal article" date="2019" name="Int. J. Syst. Evol. Microbiol.">
        <title>The Global Catalogue of Microorganisms (GCM) 10K type strain sequencing project: providing services to taxonomists for standard genome sequencing and annotation.</title>
        <authorList>
            <consortium name="The Broad Institute Genomics Platform"/>
            <consortium name="The Broad Institute Genome Sequencing Center for Infectious Disease"/>
            <person name="Wu L."/>
            <person name="Ma J."/>
        </authorList>
    </citation>
    <scope>NUCLEOTIDE SEQUENCE [LARGE SCALE GENOMIC DNA]</scope>
    <source>
        <strain evidence="9">CECT 8288</strain>
    </source>
</reference>
<dbReference type="Pfam" id="PF14561">
    <property type="entry name" value="TPR_20"/>
    <property type="match status" value="1"/>
</dbReference>
<dbReference type="PANTHER" id="PTHR45663">
    <property type="entry name" value="GEO12009P1"/>
    <property type="match status" value="1"/>
</dbReference>
<comment type="similarity">
    <text evidence="1">Belongs to the thioredoxin family.</text>
</comment>
<proteinExistence type="inferred from homology"/>
<dbReference type="PRINTS" id="PR00421">
    <property type="entry name" value="THIOREDOXIN"/>
</dbReference>
<dbReference type="InterPro" id="IPR017937">
    <property type="entry name" value="Thioredoxin_CS"/>
</dbReference>
<dbReference type="PROSITE" id="PS51352">
    <property type="entry name" value="THIOREDOXIN_2"/>
    <property type="match status" value="1"/>
</dbReference>
<evidence type="ECO:0000256" key="5">
    <source>
        <dbReference type="ARBA" id="ARBA00023284"/>
    </source>
</evidence>
<gene>
    <name evidence="8" type="primary">trxA</name>
    <name evidence="8" type="ORF">ACFOND_03385</name>
</gene>
<evidence type="ECO:0000259" key="7">
    <source>
        <dbReference type="PROSITE" id="PS51352"/>
    </source>
</evidence>
<dbReference type="CDD" id="cd02956">
    <property type="entry name" value="ybbN"/>
    <property type="match status" value="1"/>
</dbReference>
<dbReference type="SUPFAM" id="SSF48452">
    <property type="entry name" value="TPR-like"/>
    <property type="match status" value="1"/>
</dbReference>
<dbReference type="SUPFAM" id="SSF52833">
    <property type="entry name" value="Thioredoxin-like"/>
    <property type="match status" value="1"/>
</dbReference>
<evidence type="ECO:0000256" key="2">
    <source>
        <dbReference type="ARBA" id="ARBA00022448"/>
    </source>
</evidence>
<dbReference type="NCBIfam" id="TIGR01068">
    <property type="entry name" value="thioredoxin"/>
    <property type="match status" value="1"/>
</dbReference>
<dbReference type="InterPro" id="IPR013766">
    <property type="entry name" value="Thioredoxin_domain"/>
</dbReference>
<keyword evidence="5" id="KW-0676">Redox-active center</keyword>
<dbReference type="InterPro" id="IPR005746">
    <property type="entry name" value="Thioredoxin"/>
</dbReference>
<dbReference type="Gene3D" id="1.25.40.10">
    <property type="entry name" value="Tetratricopeptide repeat domain"/>
    <property type="match status" value="2"/>
</dbReference>
<organism evidence="8 9">
    <name type="scientific">Reinekea marina</name>
    <dbReference type="NCBI Taxonomy" id="1310421"/>
    <lineage>
        <taxon>Bacteria</taxon>
        <taxon>Pseudomonadati</taxon>
        <taxon>Pseudomonadota</taxon>
        <taxon>Gammaproteobacteria</taxon>
        <taxon>Oceanospirillales</taxon>
        <taxon>Saccharospirillaceae</taxon>
        <taxon>Reinekea</taxon>
    </lineage>
</organism>
<dbReference type="InterPro" id="IPR011990">
    <property type="entry name" value="TPR-like_helical_dom_sf"/>
</dbReference>
<keyword evidence="2" id="KW-0813">Transport</keyword>
<evidence type="ECO:0000256" key="1">
    <source>
        <dbReference type="ARBA" id="ARBA00008987"/>
    </source>
</evidence>
<feature type="domain" description="Thioredoxin" evidence="7">
    <location>
        <begin position="1"/>
        <end position="111"/>
    </location>
</feature>
<keyword evidence="9" id="KW-1185">Reference proteome</keyword>
<dbReference type="PANTHER" id="PTHR45663:SF11">
    <property type="entry name" value="GEO12009P1"/>
    <property type="match status" value="1"/>
</dbReference>